<evidence type="ECO:0000313" key="1">
    <source>
        <dbReference type="EMBL" id="PTE15969.1"/>
    </source>
</evidence>
<name>A0A2T4JDI7_FUSBL</name>
<sequence>MSYLSVKADRRDLIDAHFDACKKSQQPYVLCRRRRTKADVEFDFISFDKSLDRIFEQREREIMDRAMEIFHRHKTKGATYHISAKVMAMRGLTVESAELAAAELYKLISGLIAEET</sequence>
<accession>A0A2T4JDI7</accession>
<gene>
    <name evidence="1" type="ORF">C5F44_02715</name>
</gene>
<keyword evidence="2" id="KW-1185">Reference proteome</keyword>
<dbReference type="AlphaFoldDB" id="A0A2T4JDI7"/>
<proteinExistence type="predicted"/>
<dbReference type="Proteomes" id="UP000241362">
    <property type="component" value="Unassembled WGS sequence"/>
</dbReference>
<dbReference type="RefSeq" id="WP_107671978.1">
    <property type="nucleotide sequence ID" value="NZ_PZKE01000002.1"/>
</dbReference>
<protein>
    <submittedName>
        <fullName evidence="1">Uncharacterized protein</fullName>
    </submittedName>
</protein>
<organism evidence="1 2">
    <name type="scientific">Fuscovulum blasticum DSM 2131</name>
    <dbReference type="NCBI Taxonomy" id="1188250"/>
    <lineage>
        <taxon>Bacteria</taxon>
        <taxon>Pseudomonadati</taxon>
        <taxon>Pseudomonadota</taxon>
        <taxon>Alphaproteobacteria</taxon>
        <taxon>Rhodobacterales</taxon>
        <taxon>Paracoccaceae</taxon>
        <taxon>Pseudogemmobacter</taxon>
    </lineage>
</organism>
<comment type="caution">
    <text evidence="1">The sequence shown here is derived from an EMBL/GenBank/DDBJ whole genome shotgun (WGS) entry which is preliminary data.</text>
</comment>
<dbReference type="EMBL" id="PZKE01000002">
    <property type="protein sequence ID" value="PTE15969.1"/>
    <property type="molecule type" value="Genomic_DNA"/>
</dbReference>
<evidence type="ECO:0000313" key="2">
    <source>
        <dbReference type="Proteomes" id="UP000241362"/>
    </source>
</evidence>
<reference evidence="1 2" key="1">
    <citation type="submission" date="2018-03" db="EMBL/GenBank/DDBJ databases">
        <title>Rhodobacter blasticus.</title>
        <authorList>
            <person name="Meyer T.E."/>
            <person name="Miller S."/>
            <person name="Lodha T."/>
            <person name="Gandham S."/>
            <person name="Chintalapati S."/>
            <person name="Chintalapati V.R."/>
        </authorList>
    </citation>
    <scope>NUCLEOTIDE SEQUENCE [LARGE SCALE GENOMIC DNA]</scope>
    <source>
        <strain evidence="1 2">DSM 2131</strain>
    </source>
</reference>